<dbReference type="InterPro" id="IPR018200">
    <property type="entry name" value="USP_CS"/>
</dbReference>
<dbReference type="STRING" id="205917.A0A4Y9Z9W0"/>
<evidence type="ECO:0000256" key="4">
    <source>
        <dbReference type="ARBA" id="ARBA00022801"/>
    </source>
</evidence>
<dbReference type="Proteomes" id="UP000298327">
    <property type="component" value="Unassembled WGS sequence"/>
</dbReference>
<dbReference type="PANTHER" id="PTHR24006:SF687">
    <property type="entry name" value="UBIQUITIN CARBOXYL-TERMINAL HYDROLASE 10"/>
    <property type="match status" value="1"/>
</dbReference>
<dbReference type="CDD" id="cd02257">
    <property type="entry name" value="Peptidase_C19"/>
    <property type="match status" value="1"/>
</dbReference>
<keyword evidence="5 6" id="KW-0788">Thiol protease</keyword>
<organism evidence="9 10">
    <name type="scientific">Dentipellis fragilis</name>
    <dbReference type="NCBI Taxonomy" id="205917"/>
    <lineage>
        <taxon>Eukaryota</taxon>
        <taxon>Fungi</taxon>
        <taxon>Dikarya</taxon>
        <taxon>Basidiomycota</taxon>
        <taxon>Agaricomycotina</taxon>
        <taxon>Agaricomycetes</taxon>
        <taxon>Russulales</taxon>
        <taxon>Hericiaceae</taxon>
        <taxon>Dentipellis</taxon>
    </lineage>
</organism>
<dbReference type="InterPro" id="IPR001394">
    <property type="entry name" value="Peptidase_C19_UCH"/>
</dbReference>
<sequence length="954" mass="103827">MPTQQPPYAHPGPSTYYHPPPPMSPHFYPQVNGHIPPPYPYPYPMQPVNGHAPVQPSSPRLAPGPGRGAYQGPRGGAGPSYPTYQPHPHQHPHPHHQPHPQHPHQPHHSPYLHAQGHVMHSPQPSPTSPYPYPPHPQKYAPPPQVPYSPSYAAVPPNGPYPQPFSLQQPISPLPKQLSMPPPPPLSPLTAPAHPPPRQDKPLSVIEDSAAENEPFAPPQDDTSREETQPIEVPPSPQVALSHPPAEPAVTSRPQTPTSPRSTTASVPASTAISTSSMTNTNSKHMFSGWVIWSRRPHDPSRAPGIIISPRACPPPDVVEKSLQLPTPPSTPRLKPVVISTPVGKEENTELDDIGAVQPTVQIIPVPSAEEISPHADQLSSSATETETTPGCSTAPDTPIPGSPLSSNTSVSVAGTAPSHVKAASQSPRSPLVKITDVSEPEAKDDKQTVPSAEVALVEAEASTSSTSSVTTPVPSAPTLKKSWASLLRTPGAPTGKGGLPTSSVVGFSIPSSASSASQSRVTPARRPELVALLSGTAPPYTGAPRIRPRGLFNSGNMCFANAVLQLLVYCQPFWRLMNELGKYLPEVSAAEKSETPFVDATVTFLKEFWPEEKGKGAGAFFGGNVKINGNGKGKEVEMVDDDEEMSESFMPTYVYEAMKETRRFENMRGGHQEDAEEFFGFYLDTLEEELLSLFSSLNPSKAAAPVAPANTKAVEEREEETPHEDGWMEVGKRNKMVVTRTLKSTESPITRIFGGKFRSTLRAPHQRDSVMVEDWRSLQLDIQRDNVHTIKDALSHISQPQSVQVTSPTRPGVTIEASQQILIESLPPILVLHLKRFLYDVNAKGVVKIGKLVQFTPELEIPQDIMAPGKRPTQPVRYQLYGVLYHHGLSASGGHYTLDVLHPNRDLSTKPREAWIRIDDEFVSDVRPEDVFGGLERDDRCAYLLFYRRIGARS</sequence>
<proteinExistence type="inferred from homology"/>
<feature type="compositionally biased region" description="Pro residues" evidence="7">
    <location>
        <begin position="1"/>
        <end position="10"/>
    </location>
</feature>
<name>A0A4Y9Z9W0_9AGAM</name>
<dbReference type="Gene3D" id="3.90.70.10">
    <property type="entry name" value="Cysteine proteinases"/>
    <property type="match status" value="1"/>
</dbReference>
<feature type="compositionally biased region" description="Gly residues" evidence="7">
    <location>
        <begin position="65"/>
        <end position="78"/>
    </location>
</feature>
<dbReference type="GO" id="GO:0005829">
    <property type="term" value="C:cytosol"/>
    <property type="evidence" value="ECO:0007669"/>
    <property type="project" value="TreeGrafter"/>
</dbReference>
<dbReference type="AlphaFoldDB" id="A0A4Y9Z9W0"/>
<dbReference type="GO" id="GO:0004843">
    <property type="term" value="F:cysteine-type deubiquitinase activity"/>
    <property type="evidence" value="ECO:0007669"/>
    <property type="project" value="UniProtKB-UniRule"/>
</dbReference>
<reference evidence="9 10" key="1">
    <citation type="submission" date="2019-02" db="EMBL/GenBank/DDBJ databases">
        <title>Genome sequencing of the rare red list fungi Dentipellis fragilis.</title>
        <authorList>
            <person name="Buettner E."/>
            <person name="Kellner H."/>
        </authorList>
    </citation>
    <scope>NUCLEOTIDE SEQUENCE [LARGE SCALE GENOMIC DNA]</scope>
    <source>
        <strain evidence="9 10">DSM 105465</strain>
    </source>
</reference>
<feature type="compositionally biased region" description="Basic residues" evidence="7">
    <location>
        <begin position="88"/>
        <end position="107"/>
    </location>
</feature>
<dbReference type="GO" id="GO:0005634">
    <property type="term" value="C:nucleus"/>
    <property type="evidence" value="ECO:0007669"/>
    <property type="project" value="TreeGrafter"/>
</dbReference>
<dbReference type="OrthoDB" id="429671at2759"/>
<evidence type="ECO:0000259" key="8">
    <source>
        <dbReference type="PROSITE" id="PS50235"/>
    </source>
</evidence>
<feature type="compositionally biased region" description="Polar residues" evidence="7">
    <location>
        <begin position="377"/>
        <end position="395"/>
    </location>
</feature>
<evidence type="ECO:0000256" key="1">
    <source>
        <dbReference type="ARBA" id="ARBA00000707"/>
    </source>
</evidence>
<feature type="region of interest" description="Disordered" evidence="7">
    <location>
        <begin position="457"/>
        <end position="476"/>
    </location>
</feature>
<evidence type="ECO:0000256" key="5">
    <source>
        <dbReference type="ARBA" id="ARBA00022807"/>
    </source>
</evidence>
<comment type="caution">
    <text evidence="9">The sequence shown here is derived from an EMBL/GenBank/DDBJ whole genome shotgun (WGS) entry which is preliminary data.</text>
</comment>
<protein>
    <recommendedName>
        <fullName evidence="6">Ubiquitin carboxyl-terminal hydrolase</fullName>
        <ecNumber evidence="6">3.4.19.12</ecNumber>
    </recommendedName>
</protein>
<feature type="region of interest" description="Disordered" evidence="7">
    <location>
        <begin position="1"/>
        <end position="281"/>
    </location>
</feature>
<gene>
    <name evidence="9" type="ORF">EVG20_g1437</name>
</gene>
<dbReference type="InterPro" id="IPR038765">
    <property type="entry name" value="Papain-like_cys_pep_sf"/>
</dbReference>
<dbReference type="GO" id="GO:0006508">
    <property type="term" value="P:proteolysis"/>
    <property type="evidence" value="ECO:0007669"/>
    <property type="project" value="UniProtKB-KW"/>
</dbReference>
<evidence type="ECO:0000313" key="9">
    <source>
        <dbReference type="EMBL" id="TFY71555.1"/>
    </source>
</evidence>
<evidence type="ECO:0000256" key="3">
    <source>
        <dbReference type="ARBA" id="ARBA00022786"/>
    </source>
</evidence>
<dbReference type="Pfam" id="PF00443">
    <property type="entry name" value="UCH"/>
    <property type="match status" value="1"/>
</dbReference>
<evidence type="ECO:0000256" key="6">
    <source>
        <dbReference type="RuleBase" id="RU366025"/>
    </source>
</evidence>
<feature type="compositionally biased region" description="Pro residues" evidence="7">
    <location>
        <begin position="123"/>
        <end position="146"/>
    </location>
</feature>
<dbReference type="PROSITE" id="PS00972">
    <property type="entry name" value="USP_1"/>
    <property type="match status" value="1"/>
</dbReference>
<evidence type="ECO:0000313" key="10">
    <source>
        <dbReference type="Proteomes" id="UP000298327"/>
    </source>
</evidence>
<dbReference type="EMBL" id="SEOQ01000046">
    <property type="protein sequence ID" value="TFY71555.1"/>
    <property type="molecule type" value="Genomic_DNA"/>
</dbReference>
<dbReference type="SUPFAM" id="SSF54001">
    <property type="entry name" value="Cysteine proteinases"/>
    <property type="match status" value="1"/>
</dbReference>
<feature type="domain" description="USP" evidence="8">
    <location>
        <begin position="549"/>
        <end position="950"/>
    </location>
</feature>
<comment type="similarity">
    <text evidence="6">Belongs to the peptidase C19 family.</text>
</comment>
<comment type="catalytic activity">
    <reaction evidence="1 6">
        <text>Thiol-dependent hydrolysis of ester, thioester, amide, peptide and isopeptide bonds formed by the C-terminal Gly of ubiquitin (a 76-residue protein attached to proteins as an intracellular targeting signal).</text>
        <dbReference type="EC" id="3.4.19.12"/>
    </reaction>
</comment>
<dbReference type="GO" id="GO:0016579">
    <property type="term" value="P:protein deubiquitination"/>
    <property type="evidence" value="ECO:0007669"/>
    <property type="project" value="InterPro"/>
</dbReference>
<evidence type="ECO:0000256" key="2">
    <source>
        <dbReference type="ARBA" id="ARBA00022670"/>
    </source>
</evidence>
<dbReference type="PROSITE" id="PS00973">
    <property type="entry name" value="USP_2"/>
    <property type="match status" value="1"/>
</dbReference>
<feature type="region of interest" description="Disordered" evidence="7">
    <location>
        <begin position="368"/>
        <end position="431"/>
    </location>
</feature>
<feature type="compositionally biased region" description="Polar residues" evidence="7">
    <location>
        <begin position="403"/>
        <end position="412"/>
    </location>
</feature>
<accession>A0A4Y9Z9W0</accession>
<keyword evidence="3 6" id="KW-0833">Ubl conjugation pathway</keyword>
<keyword evidence="2 6" id="KW-0645">Protease</keyword>
<evidence type="ECO:0000256" key="7">
    <source>
        <dbReference type="SAM" id="MobiDB-lite"/>
    </source>
</evidence>
<dbReference type="PROSITE" id="PS50235">
    <property type="entry name" value="USP_3"/>
    <property type="match status" value="1"/>
</dbReference>
<dbReference type="InterPro" id="IPR028889">
    <property type="entry name" value="USP"/>
</dbReference>
<feature type="region of interest" description="Disordered" evidence="7">
    <location>
        <begin position="306"/>
        <end position="336"/>
    </location>
</feature>
<feature type="compositionally biased region" description="Pro residues" evidence="7">
    <location>
        <begin position="35"/>
        <end position="45"/>
    </location>
</feature>
<dbReference type="InterPro" id="IPR050164">
    <property type="entry name" value="Peptidase_C19"/>
</dbReference>
<dbReference type="EC" id="3.4.19.12" evidence="6"/>
<feature type="compositionally biased region" description="Low complexity" evidence="7">
    <location>
        <begin position="250"/>
        <end position="276"/>
    </location>
</feature>
<dbReference type="PANTHER" id="PTHR24006">
    <property type="entry name" value="UBIQUITIN CARBOXYL-TERMINAL HYDROLASE"/>
    <property type="match status" value="1"/>
</dbReference>
<keyword evidence="10" id="KW-1185">Reference proteome</keyword>
<keyword evidence="4 6" id="KW-0378">Hydrolase</keyword>